<evidence type="ECO:0000313" key="9">
    <source>
        <dbReference type="Proteomes" id="UP000603317"/>
    </source>
</evidence>
<dbReference type="Pfam" id="PF00375">
    <property type="entry name" value="SDF"/>
    <property type="match status" value="1"/>
</dbReference>
<evidence type="ECO:0000256" key="5">
    <source>
        <dbReference type="ARBA" id="ARBA00022989"/>
    </source>
</evidence>
<feature type="transmembrane region" description="Helical" evidence="7">
    <location>
        <begin position="310"/>
        <end position="331"/>
    </location>
</feature>
<feature type="transmembrane region" description="Helical" evidence="7">
    <location>
        <begin position="195"/>
        <end position="218"/>
    </location>
</feature>
<evidence type="ECO:0000256" key="7">
    <source>
        <dbReference type="SAM" id="Phobius"/>
    </source>
</evidence>
<feature type="transmembrane region" description="Helical" evidence="7">
    <location>
        <begin position="51"/>
        <end position="72"/>
    </location>
</feature>
<dbReference type="InterPro" id="IPR036458">
    <property type="entry name" value="Na:dicarbo_symporter_sf"/>
</dbReference>
<protein>
    <submittedName>
        <fullName evidence="8">Proton glutamate symport protein</fullName>
    </submittedName>
</protein>
<comment type="subcellular location">
    <subcellularLocation>
        <location evidence="1">Cell membrane</location>
        <topology evidence="1">Multi-pass membrane protein</topology>
    </subcellularLocation>
</comment>
<keyword evidence="6 7" id="KW-0472">Membrane</keyword>
<evidence type="ECO:0000256" key="6">
    <source>
        <dbReference type="ARBA" id="ARBA00023136"/>
    </source>
</evidence>
<dbReference type="SUPFAM" id="SSF118215">
    <property type="entry name" value="Proton glutamate symport protein"/>
    <property type="match status" value="1"/>
</dbReference>
<reference evidence="9" key="1">
    <citation type="journal article" date="2019" name="Int. J. Syst. Evol. Microbiol.">
        <title>The Global Catalogue of Microorganisms (GCM) 10K type strain sequencing project: providing services to taxonomists for standard genome sequencing and annotation.</title>
        <authorList>
            <consortium name="The Broad Institute Genomics Platform"/>
            <consortium name="The Broad Institute Genome Sequencing Center for Infectious Disease"/>
            <person name="Wu L."/>
            <person name="Ma J."/>
        </authorList>
    </citation>
    <scope>NUCLEOTIDE SEQUENCE [LARGE SCALE GENOMIC DNA]</scope>
    <source>
        <strain evidence="9">CGMCC 1.15297</strain>
    </source>
</reference>
<dbReference type="Proteomes" id="UP000603317">
    <property type="component" value="Unassembled WGS sequence"/>
</dbReference>
<dbReference type="PRINTS" id="PR00173">
    <property type="entry name" value="EDTRNSPORT"/>
</dbReference>
<evidence type="ECO:0000256" key="3">
    <source>
        <dbReference type="ARBA" id="ARBA00022475"/>
    </source>
</evidence>
<comment type="caution">
    <text evidence="8">The sequence shown here is derived from an EMBL/GenBank/DDBJ whole genome shotgun (WGS) entry which is preliminary data.</text>
</comment>
<feature type="transmembrane region" description="Helical" evidence="7">
    <location>
        <begin position="337"/>
        <end position="358"/>
    </location>
</feature>
<feature type="transmembrane region" description="Helical" evidence="7">
    <location>
        <begin position="92"/>
        <end position="113"/>
    </location>
</feature>
<dbReference type="EMBL" id="BMID01000001">
    <property type="protein sequence ID" value="GGA08764.1"/>
    <property type="molecule type" value="Genomic_DNA"/>
</dbReference>
<proteinExistence type="predicted"/>
<organism evidence="8 9">
    <name type="scientific">Blastomonas marina</name>
    <dbReference type="NCBI Taxonomy" id="1867408"/>
    <lineage>
        <taxon>Bacteria</taxon>
        <taxon>Pseudomonadati</taxon>
        <taxon>Pseudomonadota</taxon>
        <taxon>Alphaproteobacteria</taxon>
        <taxon>Sphingomonadales</taxon>
        <taxon>Sphingomonadaceae</taxon>
        <taxon>Blastomonas</taxon>
    </lineage>
</organism>
<evidence type="ECO:0000256" key="4">
    <source>
        <dbReference type="ARBA" id="ARBA00022692"/>
    </source>
</evidence>
<feature type="transmembrane region" description="Helical" evidence="7">
    <location>
        <begin position="150"/>
        <end position="174"/>
    </location>
</feature>
<evidence type="ECO:0000256" key="1">
    <source>
        <dbReference type="ARBA" id="ARBA00004651"/>
    </source>
</evidence>
<feature type="transmembrane region" description="Helical" evidence="7">
    <location>
        <begin position="230"/>
        <end position="252"/>
    </location>
</feature>
<evidence type="ECO:0000313" key="8">
    <source>
        <dbReference type="EMBL" id="GGA08764.1"/>
    </source>
</evidence>
<dbReference type="Gene3D" id="1.10.3860.10">
    <property type="entry name" value="Sodium:dicarboxylate symporter"/>
    <property type="match status" value="1"/>
</dbReference>
<feature type="transmembrane region" description="Helical" evidence="7">
    <location>
        <begin position="365"/>
        <end position="388"/>
    </location>
</feature>
<keyword evidence="9" id="KW-1185">Reference proteome</keyword>
<dbReference type="PANTHER" id="PTHR42865:SF7">
    <property type="entry name" value="PROTON_GLUTAMATE-ASPARTATE SYMPORTER"/>
    <property type="match status" value="1"/>
</dbReference>
<sequence>MLDRLKKVPLAVQILVGLAIGAVAGLLLPRAGTNAQVDETVAALSLGGRLWLQALQMTILPLVFALLSTLFIRSQALGGGGRTTRRSFVTIIGLYLLAVPLGILYTLTLLELFPITAEMAQSMRAMAGQGVPAESPEWAEAFLAIVPTNIVAAMAGGTLLPVLFFSLVFGAALARLEDGDGKQALSAGLTGLADTVFIIVGWVLRLAPIGVALLILPTTQEHGADIFAGLAHYIALAVTQVLVFIAAIYLVARLLGRIPLRRFASAMLPVQSVAFGTQSSTGCMPLTIKAAREMGVSAEATDVAVPLSAVIFRMIAPASGIFIASYAAAVYDLPPLGIALLVTVGLLGIVLEMSLVGIPSAATFVAFYAPIAALVGIPMEFIVVLLVVETIPDIFKTVLHVTAHATTATVVDRGLAGPDPITTEKG</sequence>
<evidence type="ECO:0000256" key="2">
    <source>
        <dbReference type="ARBA" id="ARBA00022448"/>
    </source>
</evidence>
<dbReference type="RefSeq" id="WP_188642446.1">
    <property type="nucleotide sequence ID" value="NZ_BMID01000001.1"/>
</dbReference>
<keyword evidence="5 7" id="KW-1133">Transmembrane helix</keyword>
<keyword evidence="2" id="KW-0813">Transport</keyword>
<keyword evidence="4 7" id="KW-0812">Transmembrane</keyword>
<name>A0ABQ1FE17_9SPHN</name>
<dbReference type="PANTHER" id="PTHR42865">
    <property type="entry name" value="PROTON/GLUTAMATE-ASPARTATE SYMPORTER"/>
    <property type="match status" value="1"/>
</dbReference>
<gene>
    <name evidence="8" type="ORF">GCM10010923_18750</name>
</gene>
<accession>A0ABQ1FE17</accession>
<keyword evidence="3" id="KW-1003">Cell membrane</keyword>
<dbReference type="InterPro" id="IPR001991">
    <property type="entry name" value="Na-dicarboxylate_symporter"/>
</dbReference>